<dbReference type="AlphaFoldDB" id="A0ABD3UID2"/>
<protein>
    <submittedName>
        <fullName evidence="2">Uncharacterized protein</fullName>
    </submittedName>
</protein>
<evidence type="ECO:0000256" key="1">
    <source>
        <dbReference type="SAM" id="Phobius"/>
    </source>
</evidence>
<feature type="non-terminal residue" evidence="2">
    <location>
        <position position="1"/>
    </location>
</feature>
<feature type="non-terminal residue" evidence="2">
    <location>
        <position position="213"/>
    </location>
</feature>
<gene>
    <name evidence="2" type="ORF">ACJMK2_019077</name>
</gene>
<reference evidence="2 3" key="1">
    <citation type="submission" date="2024-11" db="EMBL/GenBank/DDBJ databases">
        <title>Chromosome-level genome assembly of the freshwater bivalve Anodonta woodiana.</title>
        <authorList>
            <person name="Chen X."/>
        </authorList>
    </citation>
    <scope>NUCLEOTIDE SEQUENCE [LARGE SCALE GENOMIC DNA]</scope>
    <source>
        <strain evidence="2">MN2024</strain>
        <tissue evidence="2">Gills</tissue>
    </source>
</reference>
<keyword evidence="1" id="KW-0472">Membrane</keyword>
<keyword evidence="1" id="KW-0812">Transmembrane</keyword>
<dbReference type="EMBL" id="JBJQND010000016">
    <property type="protein sequence ID" value="KAL3848203.1"/>
    <property type="molecule type" value="Genomic_DNA"/>
</dbReference>
<name>A0ABD3UID2_SINWO</name>
<sequence>NVARKEVPCLSPESSSCNTQQACRQQWSKLPIHNISTDPSYHVAGSICKICQRCCYNTITCPAINPNRICVGSCVLHSSHCACSAKHSHSFLLPEKQQNPCSTQNAMYRPFHRNYTSTNMKCDRMCKEERWKRICWTQIAWLIFCVGLIFLVYIAMTASHRRSEVKHPSVLKVSLPKNTHLRKIRSYSDQPNLDDISITNHSSLPLVTRLQYL</sequence>
<dbReference type="Proteomes" id="UP001634394">
    <property type="component" value="Unassembled WGS sequence"/>
</dbReference>
<evidence type="ECO:0000313" key="3">
    <source>
        <dbReference type="Proteomes" id="UP001634394"/>
    </source>
</evidence>
<accession>A0ABD3UID2</accession>
<evidence type="ECO:0000313" key="2">
    <source>
        <dbReference type="EMBL" id="KAL3848203.1"/>
    </source>
</evidence>
<proteinExistence type="predicted"/>
<keyword evidence="1" id="KW-1133">Transmembrane helix</keyword>
<comment type="caution">
    <text evidence="2">The sequence shown here is derived from an EMBL/GenBank/DDBJ whole genome shotgun (WGS) entry which is preliminary data.</text>
</comment>
<keyword evidence="3" id="KW-1185">Reference proteome</keyword>
<organism evidence="2 3">
    <name type="scientific">Sinanodonta woodiana</name>
    <name type="common">Chinese pond mussel</name>
    <name type="synonym">Anodonta woodiana</name>
    <dbReference type="NCBI Taxonomy" id="1069815"/>
    <lineage>
        <taxon>Eukaryota</taxon>
        <taxon>Metazoa</taxon>
        <taxon>Spiralia</taxon>
        <taxon>Lophotrochozoa</taxon>
        <taxon>Mollusca</taxon>
        <taxon>Bivalvia</taxon>
        <taxon>Autobranchia</taxon>
        <taxon>Heteroconchia</taxon>
        <taxon>Palaeoheterodonta</taxon>
        <taxon>Unionida</taxon>
        <taxon>Unionoidea</taxon>
        <taxon>Unionidae</taxon>
        <taxon>Unioninae</taxon>
        <taxon>Sinanodonta</taxon>
    </lineage>
</organism>
<feature type="transmembrane region" description="Helical" evidence="1">
    <location>
        <begin position="134"/>
        <end position="156"/>
    </location>
</feature>